<evidence type="ECO:0000313" key="2">
    <source>
        <dbReference type="Proteomes" id="UP000186795"/>
    </source>
</evidence>
<keyword evidence="2" id="KW-1185">Reference proteome</keyword>
<keyword evidence="1" id="KW-0378">Hydrolase</keyword>
<proteinExistence type="predicted"/>
<dbReference type="PANTHER" id="PTHR47271">
    <property type="entry name" value="ARGININE DEIMINASE"/>
    <property type="match status" value="1"/>
</dbReference>
<sequence length="284" mass="32528">MTQTTVQTFRPDCRSEYAPLKQVILCPPRFLEIREVINRTQRHFADENIDREKAQQQHQHLVDILGKLGVEVIQLHPDPRFSEQVFTRDIGFTVGPRLYISRMEKPIRQGEESLLTRWLQKERIPFSRITEGSIEGGDVLLDGDTLYIGDSGRTSRKAIAALRRDLPHLNVVSLGFPEKYLHLDCLFNPLSSREALIYPHAFADSDLRRLASRYSLIEVSEEEQFRLGTNVLSVGYRTVISQPVNPEVNEKLRRRGFTVIEVDLSEITKSGGAFRCCTLPLLRG</sequence>
<evidence type="ECO:0000313" key="1">
    <source>
        <dbReference type="EMBL" id="SIS94986.1"/>
    </source>
</evidence>
<dbReference type="SUPFAM" id="SSF55909">
    <property type="entry name" value="Pentein"/>
    <property type="match status" value="1"/>
</dbReference>
<dbReference type="GO" id="GO:0016990">
    <property type="term" value="F:arginine deiminase activity"/>
    <property type="evidence" value="ECO:0007669"/>
    <property type="project" value="TreeGrafter"/>
</dbReference>
<gene>
    <name evidence="1" type="ORF">SAMN05421790_10862</name>
</gene>
<dbReference type="AlphaFoldDB" id="A0A1N7N9J3"/>
<protein>
    <submittedName>
        <fullName evidence="1">N-Dimethylarginine dimethylaminohydrolase</fullName>
    </submittedName>
</protein>
<dbReference type="OrthoDB" id="9814070at2"/>
<accession>A0A1N7N9J3</accession>
<dbReference type="RefSeq" id="WP_009709943.1">
    <property type="nucleotide sequence ID" value="NZ_CP048103.1"/>
</dbReference>
<organism evidence="1 2">
    <name type="scientific">Kroppenstedtia eburnea</name>
    <dbReference type="NCBI Taxonomy" id="714067"/>
    <lineage>
        <taxon>Bacteria</taxon>
        <taxon>Bacillati</taxon>
        <taxon>Bacillota</taxon>
        <taxon>Bacilli</taxon>
        <taxon>Bacillales</taxon>
        <taxon>Thermoactinomycetaceae</taxon>
        <taxon>Kroppenstedtia</taxon>
    </lineage>
</organism>
<dbReference type="GO" id="GO:0019546">
    <property type="term" value="P:L-arginine deiminase pathway"/>
    <property type="evidence" value="ECO:0007669"/>
    <property type="project" value="TreeGrafter"/>
</dbReference>
<dbReference type="Proteomes" id="UP000186795">
    <property type="component" value="Unassembled WGS sequence"/>
</dbReference>
<dbReference type="EMBL" id="FTOD01000008">
    <property type="protein sequence ID" value="SIS94986.1"/>
    <property type="molecule type" value="Genomic_DNA"/>
</dbReference>
<dbReference type="PANTHER" id="PTHR47271:SF2">
    <property type="entry name" value="ARGININE DEIMINASE"/>
    <property type="match status" value="1"/>
</dbReference>
<dbReference type="Gene3D" id="3.75.10.10">
    <property type="entry name" value="L-arginine/glycine Amidinotransferase, Chain A"/>
    <property type="match status" value="1"/>
</dbReference>
<dbReference type="Pfam" id="PF19420">
    <property type="entry name" value="DDAH_eukar"/>
    <property type="match status" value="1"/>
</dbReference>
<name>A0A1N7N9J3_9BACL</name>
<reference evidence="2" key="1">
    <citation type="submission" date="2017-01" db="EMBL/GenBank/DDBJ databases">
        <authorList>
            <person name="Varghese N."/>
            <person name="Submissions S."/>
        </authorList>
    </citation>
    <scope>NUCLEOTIDE SEQUENCE [LARGE SCALE GENOMIC DNA]</scope>
    <source>
        <strain evidence="2">DSM 45196</strain>
    </source>
</reference>